<dbReference type="EMBL" id="BPLR01020555">
    <property type="protein sequence ID" value="GIX79941.1"/>
    <property type="molecule type" value="Genomic_DNA"/>
</dbReference>
<dbReference type="Proteomes" id="UP001054945">
    <property type="component" value="Unassembled WGS sequence"/>
</dbReference>
<organism evidence="1 2">
    <name type="scientific">Caerostris extrusa</name>
    <name type="common">Bark spider</name>
    <name type="synonym">Caerostris bankana</name>
    <dbReference type="NCBI Taxonomy" id="172846"/>
    <lineage>
        <taxon>Eukaryota</taxon>
        <taxon>Metazoa</taxon>
        <taxon>Ecdysozoa</taxon>
        <taxon>Arthropoda</taxon>
        <taxon>Chelicerata</taxon>
        <taxon>Arachnida</taxon>
        <taxon>Araneae</taxon>
        <taxon>Araneomorphae</taxon>
        <taxon>Entelegynae</taxon>
        <taxon>Araneoidea</taxon>
        <taxon>Araneidae</taxon>
        <taxon>Caerostris</taxon>
    </lineage>
</organism>
<evidence type="ECO:0000313" key="1">
    <source>
        <dbReference type="EMBL" id="GIX79941.1"/>
    </source>
</evidence>
<evidence type="ECO:0000313" key="2">
    <source>
        <dbReference type="Proteomes" id="UP001054945"/>
    </source>
</evidence>
<sequence length="128" mass="15032">MYVFHMYDIHITLQNITLSTVLRDQYIYLTCQKYDFLKDKQRFKRWLQKHGKPTHAKEKDSCTIFPHFHWWLVTAATELNKKDGKRNMHVIGGAAIAFFASQPETSDSDVSELFFREVRGGICFGVNK</sequence>
<protein>
    <submittedName>
        <fullName evidence="1">Uncharacterized protein</fullName>
    </submittedName>
</protein>
<dbReference type="AlphaFoldDB" id="A0AAV4N7G6"/>
<name>A0AAV4N7G6_CAEEX</name>
<keyword evidence="2" id="KW-1185">Reference proteome</keyword>
<proteinExistence type="predicted"/>
<reference evidence="1 2" key="1">
    <citation type="submission" date="2021-06" db="EMBL/GenBank/DDBJ databases">
        <title>Caerostris extrusa draft genome.</title>
        <authorList>
            <person name="Kono N."/>
            <person name="Arakawa K."/>
        </authorList>
    </citation>
    <scope>NUCLEOTIDE SEQUENCE [LARGE SCALE GENOMIC DNA]</scope>
</reference>
<gene>
    <name evidence="1" type="ORF">CEXT_788471</name>
</gene>
<comment type="caution">
    <text evidence="1">The sequence shown here is derived from an EMBL/GenBank/DDBJ whole genome shotgun (WGS) entry which is preliminary data.</text>
</comment>
<accession>A0AAV4N7G6</accession>